<feature type="transmembrane region" description="Helical" evidence="1">
    <location>
        <begin position="17"/>
        <end position="35"/>
    </location>
</feature>
<dbReference type="Proteomes" id="UP000248916">
    <property type="component" value="Unassembled WGS sequence"/>
</dbReference>
<gene>
    <name evidence="2" type="ORF">LX81_04306</name>
</gene>
<feature type="transmembrane region" description="Helical" evidence="1">
    <location>
        <begin position="220"/>
        <end position="241"/>
    </location>
</feature>
<feature type="transmembrane region" description="Helical" evidence="1">
    <location>
        <begin position="96"/>
        <end position="120"/>
    </location>
</feature>
<feature type="transmembrane region" description="Helical" evidence="1">
    <location>
        <begin position="155"/>
        <end position="174"/>
    </location>
</feature>
<evidence type="ECO:0000313" key="3">
    <source>
        <dbReference type="Proteomes" id="UP000248916"/>
    </source>
</evidence>
<dbReference type="GO" id="GO:0016020">
    <property type="term" value="C:membrane"/>
    <property type="evidence" value="ECO:0007669"/>
    <property type="project" value="InterPro"/>
</dbReference>
<dbReference type="PANTHER" id="PTHR38457:SF1">
    <property type="entry name" value="REGULATOR ABRB-RELATED"/>
    <property type="match status" value="1"/>
</dbReference>
<feature type="transmembrane region" description="Helical" evidence="1">
    <location>
        <begin position="42"/>
        <end position="62"/>
    </location>
</feature>
<reference evidence="2 3" key="1">
    <citation type="submission" date="2018-06" db="EMBL/GenBank/DDBJ databases">
        <title>Genomic Encyclopedia of Archaeal and Bacterial Type Strains, Phase II (KMG-II): from individual species to whole genera.</title>
        <authorList>
            <person name="Goeker M."/>
        </authorList>
    </citation>
    <scope>NUCLEOTIDE SEQUENCE [LARGE SCALE GENOMIC DNA]</scope>
    <source>
        <strain evidence="2 3">DSM 22009</strain>
    </source>
</reference>
<evidence type="ECO:0000256" key="1">
    <source>
        <dbReference type="SAM" id="Phobius"/>
    </source>
</evidence>
<dbReference type="OrthoDB" id="7157734at2"/>
<dbReference type="EMBL" id="QKZL01000053">
    <property type="protein sequence ID" value="PZX10134.1"/>
    <property type="molecule type" value="Genomic_DNA"/>
</dbReference>
<evidence type="ECO:0008006" key="4">
    <source>
        <dbReference type="Google" id="ProtNLM"/>
    </source>
</evidence>
<name>A0A2W7MZW8_9RHOB</name>
<protein>
    <recommendedName>
        <fullName evidence="4">AbrB family transcriptional regulator</fullName>
    </recommendedName>
</protein>
<feature type="transmembrane region" description="Helical" evidence="1">
    <location>
        <begin position="276"/>
        <end position="296"/>
    </location>
</feature>
<proteinExistence type="predicted"/>
<dbReference type="RefSeq" id="WP_111539237.1">
    <property type="nucleotide sequence ID" value="NZ_QKZL01000053.1"/>
</dbReference>
<organism evidence="2 3">
    <name type="scientific">Palleronia aestuarii</name>
    <dbReference type="NCBI Taxonomy" id="568105"/>
    <lineage>
        <taxon>Bacteria</taxon>
        <taxon>Pseudomonadati</taxon>
        <taxon>Pseudomonadota</taxon>
        <taxon>Alphaproteobacteria</taxon>
        <taxon>Rhodobacterales</taxon>
        <taxon>Roseobacteraceae</taxon>
        <taxon>Palleronia</taxon>
    </lineage>
</organism>
<dbReference type="Pfam" id="PF05145">
    <property type="entry name" value="AbrB"/>
    <property type="match status" value="1"/>
</dbReference>
<feature type="transmembrane region" description="Helical" evidence="1">
    <location>
        <begin position="194"/>
        <end position="213"/>
    </location>
</feature>
<keyword evidence="3" id="KW-1185">Reference proteome</keyword>
<keyword evidence="1" id="KW-1133">Transmembrane helix</keyword>
<feature type="transmembrane region" description="Helical" evidence="1">
    <location>
        <begin position="247"/>
        <end position="264"/>
    </location>
</feature>
<accession>A0A2W7MZW8</accession>
<feature type="transmembrane region" description="Helical" evidence="1">
    <location>
        <begin position="68"/>
        <end position="89"/>
    </location>
</feature>
<dbReference type="InterPro" id="IPR007820">
    <property type="entry name" value="AbrB_fam"/>
</dbReference>
<sequence>MVVKSGRGAFPPLDWNLLFRITLALAIGIAGGMIFNRLGTPLPWMLGPMIFNTIAAVMRIPVRPPLRIRPFVVVVIGVMLGAGFTPDLIRQAPEWALSFAGLGLYMAISCLLVIPFYRYFGGFDPVTAFFAGMPGGLNEMVIIGRDYGGDDAKIALAHAARIVVVVSLVAIWIRGIAGYDLGDRSAFGTPLADIPLPDLGVLAICGVVGYLLGGRLRLPAPTLIGPMLCSAIAHIAGFTHNPPPRELVVVAQLFLGTIIGCRFVGSKAGEIGRAMLLSLGATLIMLTVTICVALALHTAFNQTTTQVLLAYSPGGLAEMSLVALAMGSEVAYVASHHIVRITLVILLAPLVFSFFRRRSERKDLG</sequence>
<dbReference type="NCBIfam" id="TIGR03082">
    <property type="entry name" value="Gneg_AbrB_dup"/>
    <property type="match status" value="2"/>
</dbReference>
<dbReference type="InterPro" id="IPR017516">
    <property type="entry name" value="AbrB_dup"/>
</dbReference>
<evidence type="ECO:0000313" key="2">
    <source>
        <dbReference type="EMBL" id="PZX10134.1"/>
    </source>
</evidence>
<feature type="transmembrane region" description="Helical" evidence="1">
    <location>
        <begin position="338"/>
        <end position="355"/>
    </location>
</feature>
<dbReference type="AlphaFoldDB" id="A0A2W7MZW8"/>
<dbReference type="PANTHER" id="PTHR38457">
    <property type="entry name" value="REGULATOR ABRB-RELATED"/>
    <property type="match status" value="1"/>
</dbReference>
<dbReference type="PIRSF" id="PIRSF038991">
    <property type="entry name" value="Protein_AbrB"/>
    <property type="match status" value="1"/>
</dbReference>
<keyword evidence="1" id="KW-0812">Transmembrane</keyword>
<comment type="caution">
    <text evidence="2">The sequence shown here is derived from an EMBL/GenBank/DDBJ whole genome shotgun (WGS) entry which is preliminary data.</text>
</comment>
<keyword evidence="1" id="KW-0472">Membrane</keyword>
<dbReference type="GO" id="GO:0010468">
    <property type="term" value="P:regulation of gene expression"/>
    <property type="evidence" value="ECO:0007669"/>
    <property type="project" value="InterPro"/>
</dbReference>